<keyword evidence="3" id="KW-1185">Reference proteome</keyword>
<evidence type="ECO:0000256" key="1">
    <source>
        <dbReference type="SAM" id="MobiDB-lite"/>
    </source>
</evidence>
<feature type="region of interest" description="Disordered" evidence="1">
    <location>
        <begin position="137"/>
        <end position="177"/>
    </location>
</feature>
<sequence>MACSQLRNLEIVRICTNSLKRRLSGLDNPTSVGNCIDGVWHINSPQLKRAPRRIHYQTRNQRSCQARFMTEHNTPKKKRLFGWLKHSHSDHRLPQNQAASANEPSSGPASPRPRPQRLICKLWGKVFKKDSTIGTQLLNPAPLANSPDRQDISPAQTDQTPSPLIAPTPEANSDQVPDLPAANLVTKSLENAHKSLSGASHVPDLLQNTASATANADSVLHPIDTFSNCLTPLKVHPYAKVALSILTSASQMILDQADRDDAVSSLLSKVSEVFAFMTEEEELARITSMLAIYGKIARQTLECADFITHYSETKSGWARLGKHV</sequence>
<proteinExistence type="predicted"/>
<organism evidence="2 3">
    <name type="scientific">Rhizopogon vinicolor AM-OR11-026</name>
    <dbReference type="NCBI Taxonomy" id="1314800"/>
    <lineage>
        <taxon>Eukaryota</taxon>
        <taxon>Fungi</taxon>
        <taxon>Dikarya</taxon>
        <taxon>Basidiomycota</taxon>
        <taxon>Agaricomycotina</taxon>
        <taxon>Agaricomycetes</taxon>
        <taxon>Agaricomycetidae</taxon>
        <taxon>Boletales</taxon>
        <taxon>Suillineae</taxon>
        <taxon>Rhizopogonaceae</taxon>
        <taxon>Rhizopogon</taxon>
    </lineage>
</organism>
<dbReference type="Proteomes" id="UP000092154">
    <property type="component" value="Unassembled WGS sequence"/>
</dbReference>
<dbReference type="AlphaFoldDB" id="A0A1B7MFA3"/>
<protein>
    <submittedName>
        <fullName evidence="2">Uncharacterized protein</fullName>
    </submittedName>
</protein>
<reference evidence="2 3" key="1">
    <citation type="submission" date="2016-06" db="EMBL/GenBank/DDBJ databases">
        <title>Comparative genomics of the ectomycorrhizal sister species Rhizopogon vinicolor and Rhizopogon vesiculosus (Basidiomycota: Boletales) reveals a divergence of the mating type B locus.</title>
        <authorList>
            <consortium name="DOE Joint Genome Institute"/>
            <person name="Mujic A.B."/>
            <person name="Kuo A."/>
            <person name="Tritt A."/>
            <person name="Lipzen A."/>
            <person name="Chen C."/>
            <person name="Johnson J."/>
            <person name="Sharma A."/>
            <person name="Barry K."/>
            <person name="Grigoriev I.V."/>
            <person name="Spatafora J.W."/>
        </authorList>
    </citation>
    <scope>NUCLEOTIDE SEQUENCE [LARGE SCALE GENOMIC DNA]</scope>
    <source>
        <strain evidence="2 3">AM-OR11-026</strain>
    </source>
</reference>
<dbReference type="InParanoid" id="A0A1B7MFA3"/>
<gene>
    <name evidence="2" type="ORF">K503DRAFT_814146</name>
</gene>
<evidence type="ECO:0000313" key="2">
    <source>
        <dbReference type="EMBL" id="OAX31270.1"/>
    </source>
</evidence>
<dbReference type="OrthoDB" id="2693510at2759"/>
<dbReference type="EMBL" id="KV449484">
    <property type="protein sequence ID" value="OAX31270.1"/>
    <property type="molecule type" value="Genomic_DNA"/>
</dbReference>
<name>A0A1B7MFA3_9AGAM</name>
<feature type="compositionally biased region" description="Polar residues" evidence="1">
    <location>
        <begin position="94"/>
        <end position="103"/>
    </location>
</feature>
<feature type="compositionally biased region" description="Polar residues" evidence="1">
    <location>
        <begin position="153"/>
        <end position="162"/>
    </location>
</feature>
<feature type="region of interest" description="Disordered" evidence="1">
    <location>
        <begin position="91"/>
        <end position="115"/>
    </location>
</feature>
<evidence type="ECO:0000313" key="3">
    <source>
        <dbReference type="Proteomes" id="UP000092154"/>
    </source>
</evidence>
<dbReference type="STRING" id="1314800.A0A1B7MFA3"/>
<accession>A0A1B7MFA3</accession>
<feature type="non-terminal residue" evidence="2">
    <location>
        <position position="324"/>
    </location>
</feature>